<feature type="domain" description="Lipid/polyisoprenoid-binding YceI-like" evidence="3">
    <location>
        <begin position="25"/>
        <end position="200"/>
    </location>
</feature>
<evidence type="ECO:0000256" key="1">
    <source>
        <dbReference type="ARBA" id="ARBA00008812"/>
    </source>
</evidence>
<dbReference type="AlphaFoldDB" id="A0A809RK23"/>
<dbReference type="SUPFAM" id="SSF101874">
    <property type="entry name" value="YceI-like"/>
    <property type="match status" value="1"/>
</dbReference>
<organism evidence="4 5">
    <name type="scientific">Candidatus Nitrosymbiomonas proteolyticus</name>
    <dbReference type="NCBI Taxonomy" id="2608984"/>
    <lineage>
        <taxon>Bacteria</taxon>
        <taxon>Bacillati</taxon>
        <taxon>Armatimonadota</taxon>
        <taxon>Armatimonadota incertae sedis</taxon>
        <taxon>Candidatus Nitrosymbiomonas</taxon>
    </lineage>
</organism>
<dbReference type="SMART" id="SM00867">
    <property type="entry name" value="YceI"/>
    <property type="match status" value="1"/>
</dbReference>
<reference evidence="4" key="1">
    <citation type="journal article" name="DNA Res.">
        <title>The physiological potential of anammox bacteria as revealed by their core genome structure.</title>
        <authorList>
            <person name="Okubo T."/>
            <person name="Toyoda A."/>
            <person name="Fukuhara K."/>
            <person name="Uchiyama I."/>
            <person name="Harigaya Y."/>
            <person name="Kuroiwa M."/>
            <person name="Suzuki T."/>
            <person name="Murakami Y."/>
            <person name="Suwa Y."/>
            <person name="Takami H."/>
        </authorList>
    </citation>
    <scope>NUCLEOTIDE SEQUENCE</scope>
    <source>
        <strain evidence="4">317325-2</strain>
    </source>
</reference>
<name>A0A809RK23_9BACT</name>
<dbReference type="KEGG" id="npy:NPRO_24700"/>
<feature type="signal peptide" evidence="2">
    <location>
        <begin position="1"/>
        <end position="21"/>
    </location>
</feature>
<protein>
    <submittedName>
        <fullName evidence="4">Polyisoprenoid-binding periplasmic protein YceI</fullName>
    </submittedName>
</protein>
<dbReference type="InterPro" id="IPR036761">
    <property type="entry name" value="TTHA0802/YceI-like_sf"/>
</dbReference>
<feature type="chain" id="PRO_5035187838" evidence="2">
    <location>
        <begin position="22"/>
        <end position="202"/>
    </location>
</feature>
<sequence>MKARIVLSVAVAALGLTLAGAADQKFKVGDAGGMKVAQTFSFTSEAQFENFTGQTHKVTGAINFDPVKRTGSGKIEVDLGSVDTGIAMRNEHLQSDMWFNTAKFPKATFETTTVKHVKGDEYQVTGKLTLHGVTRTITTTATVRYLPESDATRKAMFMGNVVNLKCRFQVKLADYGIMIPDMAKGKVAETIAVNLNVFGYTG</sequence>
<keyword evidence="2" id="KW-0732">Signal</keyword>
<evidence type="ECO:0000313" key="5">
    <source>
        <dbReference type="Proteomes" id="UP000662873"/>
    </source>
</evidence>
<dbReference type="PANTHER" id="PTHR34406">
    <property type="entry name" value="PROTEIN YCEI"/>
    <property type="match status" value="1"/>
</dbReference>
<evidence type="ECO:0000313" key="4">
    <source>
        <dbReference type="EMBL" id="BBO24875.1"/>
    </source>
</evidence>
<evidence type="ECO:0000259" key="3">
    <source>
        <dbReference type="SMART" id="SM00867"/>
    </source>
</evidence>
<dbReference type="PANTHER" id="PTHR34406:SF1">
    <property type="entry name" value="PROTEIN YCEI"/>
    <property type="match status" value="1"/>
</dbReference>
<proteinExistence type="inferred from homology"/>
<dbReference type="Gene3D" id="2.40.128.110">
    <property type="entry name" value="Lipid/polyisoprenoid-binding, YceI-like"/>
    <property type="match status" value="1"/>
</dbReference>
<dbReference type="Pfam" id="PF04264">
    <property type="entry name" value="YceI"/>
    <property type="match status" value="1"/>
</dbReference>
<comment type="similarity">
    <text evidence="1">Belongs to the UPF0312 family.</text>
</comment>
<dbReference type="EMBL" id="AP021858">
    <property type="protein sequence ID" value="BBO24875.1"/>
    <property type="molecule type" value="Genomic_DNA"/>
</dbReference>
<dbReference type="Proteomes" id="UP000662873">
    <property type="component" value="Chromosome"/>
</dbReference>
<evidence type="ECO:0000256" key="2">
    <source>
        <dbReference type="SAM" id="SignalP"/>
    </source>
</evidence>
<gene>
    <name evidence="4" type="ORF">NPRO_24700</name>
</gene>
<accession>A0A809RK23</accession>
<dbReference type="InterPro" id="IPR007372">
    <property type="entry name" value="Lipid/polyisoprenoid-bd_YceI"/>
</dbReference>